<dbReference type="Pfam" id="PF13385">
    <property type="entry name" value="Laminin_G_3"/>
    <property type="match status" value="4"/>
</dbReference>
<dbReference type="EMBL" id="CAJNOG010000147">
    <property type="protein sequence ID" value="CAF1009237.1"/>
    <property type="molecule type" value="Genomic_DNA"/>
</dbReference>
<evidence type="ECO:0000256" key="1">
    <source>
        <dbReference type="SAM" id="Phobius"/>
    </source>
</evidence>
<accession>A0A814HFL4</accession>
<feature type="transmembrane region" description="Helical" evidence="1">
    <location>
        <begin position="383"/>
        <end position="402"/>
    </location>
</feature>
<feature type="transmembrane region" description="Helical" evidence="1">
    <location>
        <begin position="29"/>
        <end position="54"/>
    </location>
</feature>
<dbReference type="InterPro" id="IPR013320">
    <property type="entry name" value="ConA-like_dom_sf"/>
</dbReference>
<keyword evidence="1" id="KW-0472">Membrane</keyword>
<evidence type="ECO:0000313" key="3">
    <source>
        <dbReference type="Proteomes" id="UP000663845"/>
    </source>
</evidence>
<evidence type="ECO:0000313" key="2">
    <source>
        <dbReference type="EMBL" id="CAF1009237.1"/>
    </source>
</evidence>
<dbReference type="PANTHER" id="PTHR42535">
    <property type="entry name" value="OOKINETE PROTEIN, PUTATIVE-RELATED"/>
    <property type="match status" value="1"/>
</dbReference>
<keyword evidence="1" id="KW-1133">Transmembrane helix</keyword>
<dbReference type="SUPFAM" id="SSF49899">
    <property type="entry name" value="Concanavalin A-like lectins/glucanases"/>
    <property type="match status" value="4"/>
</dbReference>
<dbReference type="Proteomes" id="UP000663845">
    <property type="component" value="Unassembled WGS sequence"/>
</dbReference>
<organism evidence="2 3">
    <name type="scientific">Adineta steineri</name>
    <dbReference type="NCBI Taxonomy" id="433720"/>
    <lineage>
        <taxon>Eukaryota</taxon>
        <taxon>Metazoa</taxon>
        <taxon>Spiralia</taxon>
        <taxon>Gnathifera</taxon>
        <taxon>Rotifera</taxon>
        <taxon>Eurotatoria</taxon>
        <taxon>Bdelloidea</taxon>
        <taxon>Adinetida</taxon>
        <taxon>Adinetidae</taxon>
        <taxon>Adineta</taxon>
    </lineage>
</organism>
<keyword evidence="1" id="KW-0812">Transmembrane</keyword>
<protein>
    <submittedName>
        <fullName evidence="2">Uncharacterized protein</fullName>
    </submittedName>
</protein>
<comment type="caution">
    <text evidence="2">The sequence shown here is derived from an EMBL/GenBank/DDBJ whole genome shotgun (WGS) entry which is preliminary data.</text>
</comment>
<proteinExistence type="predicted"/>
<gene>
    <name evidence="2" type="ORF">JYZ213_LOCUS16434</name>
</gene>
<feature type="transmembrane region" description="Helical" evidence="1">
    <location>
        <begin position="588"/>
        <end position="613"/>
    </location>
</feature>
<dbReference type="PANTHER" id="PTHR42535:SF2">
    <property type="entry name" value="CHROMOSOME UNDETERMINED SCAFFOLD_146, WHOLE GENOME SHOTGUN SEQUENCE"/>
    <property type="match status" value="1"/>
</dbReference>
<reference evidence="2" key="1">
    <citation type="submission" date="2021-02" db="EMBL/GenBank/DDBJ databases">
        <authorList>
            <person name="Nowell W R."/>
        </authorList>
    </citation>
    <scope>NUCLEOTIDE SEQUENCE</scope>
</reference>
<name>A0A814HFL4_9BILA</name>
<sequence>MESFELSERYSIVPADQIERFRRIRQKKIIFGIALTIAILFIILLVISIFVSIFERKSQVISLPTSSSSSSSTSSSSSSSVTSRTTSVTIVSTTETPVCVPRQFGISAVDILYTFDCLNAIDDISQTYNGTGAVLLQTNFDNKTVQTMLPNYVTPDYSGQGAALQLNSSIPYQYISLEKSPKFVNQTFTISTWIKPNLQPSSIALLLAQVYEDANNLWIGIVDRGPRLLIYQSYIQTAFKLNNFQWQYVTYTFSQVDMSLAIRIDGLLQASGVCKNPIYGNFEIEQTTIGSAGDIYRYNGLIDQLSIAYRVKSRSDILDEATLVVYYNFEDNRETNISLISDAGPNNIRAIGEHVTRTLGNRDTEQIYLSLNDFSLSYFQSSGFVLLASHNYTYSYALWLYITNNTSLNMPLIHVVASNETSSTTNNQSICLAVLVISKTDPSNNTMQLSLYVYGSEGQSMVQSNVSISQSFWYHIAVVSETNTSSLYVNGTLAGSSTTINTFEIDNEQRLTLTIGNPVPESINDNSYSLMCHNSETQAISNQSMISIDDLRFYARQLKMDSFELSERFSIVPSDQIDRFRRIRQKKIIFGIALTIAILFIILLVISIFVSIFERKSQVISLPTSSSSSTSTSSSVIPRTTPVTTVYTTQKPVCVPRQFGISAVDILYTFDCLNAIDDISQTYNGTGAVLLQTDFDNKTVQTMLPNYVTPDYSGEGAALQLNSSIPYQYISLEKSPKFVNQTFTISTWIKPNLQPSSIALLLAQVYEDANNLWIGIVDRGPRLLIYQSYIQTAFKLNNFQWQYVTYTFSQVDMSLAIRIDGLLQASGVCKNPIYGNFEIEQTTIGSGGDIYRYNGLIDQLSIAYRVKSRSDILDEATLVVYYNFENNRETNSSLFSDTGPNNIRAIGEHVTRTLGNRDTQQIYLSLNDFSLSYFQSSGFVLLASHNYTYSYALWLYITNNTSLNMPLIHIVASNETSSTASNQSICLAMLVISKTDPSNDTMQLLLYVYGSEGQSMVQSNISISQSFWYHIAVVSETNTSNLYVNGTLAGSSTTINTFEINNEQRLTLTIGNPVPESINDNSYSLMCHNGETQAISNQSMVSIDDLRFYARQLKVREIQAIINNEIDPSSYFFNDEDGFI</sequence>
<dbReference type="AlphaFoldDB" id="A0A814HFL4"/>
<dbReference type="Gene3D" id="2.60.120.200">
    <property type="match status" value="4"/>
</dbReference>